<keyword evidence="3" id="KW-0694">RNA-binding</keyword>
<name>A0A644YDG3_9ZZZZ</name>
<dbReference type="Gene3D" id="3.10.430.100">
    <property type="entry name" value="Ribosomal protein L9, C-terminal domain"/>
    <property type="match status" value="1"/>
</dbReference>
<organism evidence="8">
    <name type="scientific">bioreactor metagenome</name>
    <dbReference type="NCBI Taxonomy" id="1076179"/>
    <lineage>
        <taxon>unclassified sequences</taxon>
        <taxon>metagenomes</taxon>
        <taxon>ecological metagenomes</taxon>
    </lineage>
</organism>
<dbReference type="GO" id="GO:0006412">
    <property type="term" value="P:translation"/>
    <property type="evidence" value="ECO:0007669"/>
    <property type="project" value="InterPro"/>
</dbReference>
<dbReference type="InterPro" id="IPR036935">
    <property type="entry name" value="Ribosomal_bL9_N_sf"/>
</dbReference>
<dbReference type="InterPro" id="IPR020070">
    <property type="entry name" value="Ribosomal_bL9_N"/>
</dbReference>
<dbReference type="InterPro" id="IPR000244">
    <property type="entry name" value="Ribosomal_bL9"/>
</dbReference>
<dbReference type="InterPro" id="IPR009027">
    <property type="entry name" value="Ribosomal_bL9/RNase_H1_N"/>
</dbReference>
<evidence type="ECO:0000256" key="5">
    <source>
        <dbReference type="ARBA" id="ARBA00023274"/>
    </source>
</evidence>
<dbReference type="NCBIfam" id="TIGR00158">
    <property type="entry name" value="L9"/>
    <property type="match status" value="1"/>
</dbReference>
<dbReference type="GO" id="GO:0005840">
    <property type="term" value="C:ribosome"/>
    <property type="evidence" value="ECO:0007669"/>
    <property type="project" value="UniProtKB-KW"/>
</dbReference>
<dbReference type="PANTHER" id="PTHR21368">
    <property type="entry name" value="50S RIBOSOMAL PROTEIN L9"/>
    <property type="match status" value="1"/>
</dbReference>
<dbReference type="HAMAP" id="MF_00503">
    <property type="entry name" value="Ribosomal_bL9"/>
    <property type="match status" value="1"/>
</dbReference>
<evidence type="ECO:0000256" key="2">
    <source>
        <dbReference type="ARBA" id="ARBA00022730"/>
    </source>
</evidence>
<comment type="caution">
    <text evidence="8">The sequence shown here is derived from an EMBL/GenBank/DDBJ whole genome shotgun (WGS) entry which is preliminary data.</text>
</comment>
<evidence type="ECO:0000313" key="8">
    <source>
        <dbReference type="EMBL" id="MPM25988.1"/>
    </source>
</evidence>
<dbReference type="PROSITE" id="PS00651">
    <property type="entry name" value="RIBOSOMAL_L9"/>
    <property type="match status" value="1"/>
</dbReference>
<dbReference type="GO" id="GO:1990904">
    <property type="term" value="C:ribonucleoprotein complex"/>
    <property type="evidence" value="ECO:0007669"/>
    <property type="project" value="UniProtKB-KW"/>
</dbReference>
<comment type="similarity">
    <text evidence="1">Belongs to the bacterial ribosomal protein bL9 family.</text>
</comment>
<keyword evidence="2" id="KW-0699">rRNA-binding</keyword>
<evidence type="ECO:0000256" key="6">
    <source>
        <dbReference type="ARBA" id="ARBA00035456"/>
    </source>
</evidence>
<evidence type="ECO:0000256" key="1">
    <source>
        <dbReference type="ARBA" id="ARBA00010605"/>
    </source>
</evidence>
<gene>
    <name evidence="8" type="primary">rplI_25</name>
    <name evidence="8" type="ORF">SDC9_72489</name>
</gene>
<dbReference type="InterPro" id="IPR036791">
    <property type="entry name" value="Ribosomal_bL9_C_sf"/>
</dbReference>
<keyword evidence="5" id="KW-0687">Ribonucleoprotein</keyword>
<accession>A0A644YDG3</accession>
<dbReference type="AlphaFoldDB" id="A0A644YDG3"/>
<protein>
    <recommendedName>
        <fullName evidence="6">50S ribosomal protein L9</fullName>
    </recommendedName>
</protein>
<dbReference type="InterPro" id="IPR020069">
    <property type="entry name" value="Ribosomal_bL9_C"/>
</dbReference>
<evidence type="ECO:0000256" key="4">
    <source>
        <dbReference type="ARBA" id="ARBA00022980"/>
    </source>
</evidence>
<evidence type="ECO:0000256" key="3">
    <source>
        <dbReference type="ARBA" id="ARBA00022884"/>
    </source>
</evidence>
<feature type="domain" description="Ribosomal protein L9" evidence="7">
    <location>
        <begin position="13"/>
        <end position="40"/>
    </location>
</feature>
<dbReference type="Pfam" id="PF01281">
    <property type="entry name" value="Ribosomal_L9_N"/>
    <property type="match status" value="1"/>
</dbReference>
<reference evidence="8" key="1">
    <citation type="submission" date="2019-08" db="EMBL/GenBank/DDBJ databases">
        <authorList>
            <person name="Kucharzyk K."/>
            <person name="Murdoch R.W."/>
            <person name="Higgins S."/>
            <person name="Loffler F."/>
        </authorList>
    </citation>
    <scope>NUCLEOTIDE SEQUENCE</scope>
</reference>
<dbReference type="SUPFAM" id="SSF55653">
    <property type="entry name" value="Ribosomal protein L9 C-domain"/>
    <property type="match status" value="1"/>
</dbReference>
<dbReference type="GO" id="GO:0019843">
    <property type="term" value="F:rRNA binding"/>
    <property type="evidence" value="ECO:0007669"/>
    <property type="project" value="UniProtKB-KW"/>
</dbReference>
<proteinExistence type="inferred from homology"/>
<dbReference type="Pfam" id="PF03948">
    <property type="entry name" value="Ribosomal_L9_C"/>
    <property type="match status" value="1"/>
</dbReference>
<dbReference type="SUPFAM" id="SSF55658">
    <property type="entry name" value="L9 N-domain-like"/>
    <property type="match status" value="1"/>
</dbReference>
<dbReference type="InterPro" id="IPR020594">
    <property type="entry name" value="Ribosomal_bL9_bac/chp"/>
</dbReference>
<sequence>MKLILTNAVENLGIAGDVVEVKDGYARNYLVPQGFGIKWSRGAESQIEGIKRNRDARQVHDRAHAEELRVQIEGLKVQIAVRASEEGKLFGAVTAADIAKAVKAAGGPTIDKRGVKVEKPIKTVGEHTVGVKIHEAVTAHFPVEVVAA</sequence>
<dbReference type="EMBL" id="VSSQ01004625">
    <property type="protein sequence ID" value="MPM25988.1"/>
    <property type="molecule type" value="Genomic_DNA"/>
</dbReference>
<dbReference type="FunFam" id="3.40.5.10:FF:000003">
    <property type="entry name" value="50S ribosomal protein L9"/>
    <property type="match status" value="1"/>
</dbReference>
<dbReference type="Gene3D" id="3.40.5.10">
    <property type="entry name" value="Ribosomal protein L9, N-terminal domain"/>
    <property type="match status" value="1"/>
</dbReference>
<keyword evidence="4 8" id="KW-0689">Ribosomal protein</keyword>
<evidence type="ECO:0000259" key="7">
    <source>
        <dbReference type="PROSITE" id="PS00651"/>
    </source>
</evidence>
<dbReference type="GO" id="GO:0003735">
    <property type="term" value="F:structural constituent of ribosome"/>
    <property type="evidence" value="ECO:0007669"/>
    <property type="project" value="InterPro"/>
</dbReference>